<reference evidence="1 2" key="1">
    <citation type="submission" date="2019-01" db="EMBL/GenBank/DDBJ databases">
        <title>Vibrio BEI176 sp. nov, a marine bacterium isolated from China: eastern marignal seas.</title>
        <authorList>
            <person name="Li B."/>
        </authorList>
    </citation>
    <scope>NUCLEOTIDE SEQUENCE [LARGE SCALE GENOMIC DNA]</scope>
    <source>
        <strain evidence="1 2">BEI176</strain>
    </source>
</reference>
<comment type="caution">
    <text evidence="1">The sequence shown here is derived from an EMBL/GenBank/DDBJ whole genome shotgun (WGS) entry which is preliminary data.</text>
</comment>
<dbReference type="AlphaFoldDB" id="A0A4Y8W983"/>
<keyword evidence="2" id="KW-1185">Reference proteome</keyword>
<organism evidence="1 2">
    <name type="scientific">Vibrio ouci</name>
    <dbReference type="NCBI Taxonomy" id="2499078"/>
    <lineage>
        <taxon>Bacteria</taxon>
        <taxon>Pseudomonadati</taxon>
        <taxon>Pseudomonadota</taxon>
        <taxon>Gammaproteobacteria</taxon>
        <taxon>Vibrionales</taxon>
        <taxon>Vibrionaceae</taxon>
        <taxon>Vibrio</taxon>
    </lineage>
</organism>
<evidence type="ECO:0000313" key="2">
    <source>
        <dbReference type="Proteomes" id="UP000297753"/>
    </source>
</evidence>
<name>A0A4Y8W983_9VIBR</name>
<proteinExistence type="predicted"/>
<accession>A0A4Y8W983</accession>
<gene>
    <name evidence="1" type="ORF">ELS82_22010</name>
</gene>
<protein>
    <submittedName>
        <fullName evidence="1">Uncharacterized protein</fullName>
    </submittedName>
</protein>
<dbReference type="RefSeq" id="WP_134837364.1">
    <property type="nucleotide sequence ID" value="NZ_SATR01000064.1"/>
</dbReference>
<dbReference type="OrthoDB" id="5879151at2"/>
<evidence type="ECO:0000313" key="1">
    <source>
        <dbReference type="EMBL" id="TFH89479.1"/>
    </source>
</evidence>
<dbReference type="Proteomes" id="UP000297753">
    <property type="component" value="Unassembled WGS sequence"/>
</dbReference>
<dbReference type="EMBL" id="SATR01000064">
    <property type="protein sequence ID" value="TFH89479.1"/>
    <property type="molecule type" value="Genomic_DNA"/>
</dbReference>
<sequence length="129" mass="14699">MSAKTQLARIVNSNRVNLIKWFSYRFDGSSTQAIEYLTQVAIEKGYVSPRKAPPGECLKSWVTANNAPQWACRSAFDFLIDDQWKPEDESSKAIAARYLLLNNRVITEEWNAMLGVWLTIAQQANNENN</sequence>